<feature type="region of interest" description="Disordered" evidence="1">
    <location>
        <begin position="1"/>
        <end position="122"/>
    </location>
</feature>
<evidence type="ECO:0000256" key="1">
    <source>
        <dbReference type="SAM" id="MobiDB-lite"/>
    </source>
</evidence>
<dbReference type="Proteomes" id="UP000030764">
    <property type="component" value="Unassembled WGS sequence"/>
</dbReference>
<dbReference type="EMBL" id="KL363240">
    <property type="protein sequence ID" value="KFD51385.1"/>
    <property type="molecule type" value="Genomic_DNA"/>
</dbReference>
<evidence type="ECO:0000313" key="3">
    <source>
        <dbReference type="Proteomes" id="UP000030764"/>
    </source>
</evidence>
<dbReference type="AlphaFoldDB" id="A0A085M2D9"/>
<sequence>MRSKERRKKKGSGNGKHNGITPNTGKLKGREKKQNTLLSAAVNRPRLIGCGQSSCTRKDNGITPNIGRLKGREKKQNTLLSAAVNRPRGQPRPIGCGQSAAVNRPHGQSSVTEQEAKVGSVD</sequence>
<protein>
    <submittedName>
        <fullName evidence="2">Uncharacterized protein</fullName>
    </submittedName>
</protein>
<keyword evidence="3" id="KW-1185">Reference proteome</keyword>
<organism evidence="2 3">
    <name type="scientific">Trichuris suis</name>
    <name type="common">pig whipworm</name>
    <dbReference type="NCBI Taxonomy" id="68888"/>
    <lineage>
        <taxon>Eukaryota</taxon>
        <taxon>Metazoa</taxon>
        <taxon>Ecdysozoa</taxon>
        <taxon>Nematoda</taxon>
        <taxon>Enoplea</taxon>
        <taxon>Dorylaimia</taxon>
        <taxon>Trichinellida</taxon>
        <taxon>Trichuridae</taxon>
        <taxon>Trichuris</taxon>
    </lineage>
</organism>
<reference evidence="2 3" key="1">
    <citation type="journal article" date="2014" name="Nat. Genet.">
        <title>Genome and transcriptome of the porcine whipworm Trichuris suis.</title>
        <authorList>
            <person name="Jex A.R."/>
            <person name="Nejsum P."/>
            <person name="Schwarz E.M."/>
            <person name="Hu L."/>
            <person name="Young N.D."/>
            <person name="Hall R.S."/>
            <person name="Korhonen P.K."/>
            <person name="Liao S."/>
            <person name="Thamsborg S."/>
            <person name="Xia J."/>
            <person name="Xu P."/>
            <person name="Wang S."/>
            <person name="Scheerlinck J.P."/>
            <person name="Hofmann A."/>
            <person name="Sternberg P.W."/>
            <person name="Wang J."/>
            <person name="Gasser R.B."/>
        </authorList>
    </citation>
    <scope>NUCLEOTIDE SEQUENCE [LARGE SCALE GENOMIC DNA]</scope>
    <source>
        <strain evidence="2">DCEP-RM93M</strain>
    </source>
</reference>
<gene>
    <name evidence="2" type="ORF">M513_07790</name>
</gene>
<feature type="compositionally biased region" description="Basic residues" evidence="1">
    <location>
        <begin position="1"/>
        <end position="11"/>
    </location>
</feature>
<evidence type="ECO:0000313" key="2">
    <source>
        <dbReference type="EMBL" id="KFD51385.1"/>
    </source>
</evidence>
<name>A0A085M2D9_9BILA</name>
<proteinExistence type="predicted"/>
<accession>A0A085M2D9</accession>